<name>A0AAD8YIX9_9STRA</name>
<evidence type="ECO:0000313" key="3">
    <source>
        <dbReference type="Proteomes" id="UP001224775"/>
    </source>
</evidence>
<feature type="region of interest" description="Disordered" evidence="1">
    <location>
        <begin position="92"/>
        <end position="134"/>
    </location>
</feature>
<gene>
    <name evidence="2" type="ORF">QTG54_002487</name>
</gene>
<evidence type="ECO:0000256" key="1">
    <source>
        <dbReference type="SAM" id="MobiDB-lite"/>
    </source>
</evidence>
<keyword evidence="3" id="KW-1185">Reference proteome</keyword>
<dbReference type="EMBL" id="JATAAI010000003">
    <property type="protein sequence ID" value="KAK1747143.1"/>
    <property type="molecule type" value="Genomic_DNA"/>
</dbReference>
<protein>
    <submittedName>
        <fullName evidence="2">Uncharacterized protein</fullName>
    </submittedName>
</protein>
<organism evidence="2 3">
    <name type="scientific">Skeletonema marinoi</name>
    <dbReference type="NCBI Taxonomy" id="267567"/>
    <lineage>
        <taxon>Eukaryota</taxon>
        <taxon>Sar</taxon>
        <taxon>Stramenopiles</taxon>
        <taxon>Ochrophyta</taxon>
        <taxon>Bacillariophyta</taxon>
        <taxon>Coscinodiscophyceae</taxon>
        <taxon>Thalassiosirophycidae</taxon>
        <taxon>Thalassiosirales</taxon>
        <taxon>Skeletonemataceae</taxon>
        <taxon>Skeletonema</taxon>
        <taxon>Skeletonema marinoi-dohrnii complex</taxon>
    </lineage>
</organism>
<accession>A0AAD8YIX9</accession>
<sequence length="1235" mass="135581">MSESLVNVEPGDSTTKKKQPLSLCFVTNDGCAHFFHAIRLFLSHKTGSGSGQSPESETLSNSFASFVMGSELFTKLRQDVAPLSRPSATVKLSQVTGKKEEGVNSSMWKDVVSSDPESREERDDEHSEKKEDATKSNWANLTSFDASIDPATVSLRTLRRTNIVTGSCFTSDKNNCHLAVCGKGLRCSLVHGRKIHSLGGFVTFVSLRHHAESKTIYLPFAPCNIHPVYWCGKHFVIISGEGGTYGGDQIDPSGRHPCAVMVRVDSTQGGPDTLQSLDVKRFHPVPIRMPSISESLGLFSLTLSQEQTDLCSDIIGVSSIPSSPPGILVSYQSLSAEEAHAPATVVVNHTLDMSKNEAVDAVFIFGTTVRPGHRVLIDDYSDCETSSDDVTASNATQHRDTMWCTGGQGWSLLGRPNTSSYFVCWDGSTEIDGPFVLQFERITAIPCLASGIIPLIGRSSQIQSYDGAATFFTKPPSTPSLFRLEERDDFLPKLSCSLTIKESIKLTAASEGGIDDVIVRALDSISNEPERRSSRSKKLVLSHKEKSSRLLRHCSSWTQLQSRSTAYGQVLFAYVRFGTQLQSLSLRTNALHNPLSTPFNHVLSWLCQRRDYYTAASVALSLLDDADAVYDLRGISKTGDATGELSIHKGLIDGITPLCIGGGSRVTMTSLADMAVGCLIKGGAEMSNALEGFLLRNELYDASDTCLMLVGAATVAMSQDTSFDQKLTEGQNIVTLLSSVESPKLETIWPVRCLLKMAVVRNCLRSTLLVLNAAIPNELRWRAPHRIGVVSTKRPSLGLFLALVGTILESSTEATRVLLDLLDEESGMPFWFSIEEDTRLALSLVSVHGKYVMLQEPEVRAWALERLKTEIEFPSKHKYHHIHSHLPDEWLREIVSGTFCNAETEIVMGLESSNASSASDQSQCYRESMRCIKDVLIPKNRCGLDFDLLISALLILAYRHNVWREGITTIPTQILLNAVCEMAGTRVESKFIFDSATVLRQCALAENVQAAALLVGGKNGLILECVDLITSKLDIEIKDAETALFAATVNEFKDMMGVVHENFEHDKESEFAPSGGQFHLLWLLEEHVLSVVKYGEFDSPRNTEKLDPVFVGRLCFRSWYSLTHPTDLSESAKWLESWLRTKLELTDGTSSKRLACAALVRVLLWVDEAGQLDLGDSDEDSILATLLGFDSRFMAELAHACCGLIQSIPPHLADEVMTGMNHFSFEASGSLLNAS</sequence>
<dbReference type="AlphaFoldDB" id="A0AAD8YIX9"/>
<reference evidence="2" key="1">
    <citation type="submission" date="2023-06" db="EMBL/GenBank/DDBJ databases">
        <title>Survivors Of The Sea: Transcriptome response of Skeletonema marinoi to long-term dormancy.</title>
        <authorList>
            <person name="Pinder M.I.M."/>
            <person name="Kourtchenko O."/>
            <person name="Robertson E.K."/>
            <person name="Larsson T."/>
            <person name="Maumus F."/>
            <person name="Osuna-Cruz C.M."/>
            <person name="Vancaester E."/>
            <person name="Stenow R."/>
            <person name="Vandepoele K."/>
            <person name="Ploug H."/>
            <person name="Bruchert V."/>
            <person name="Godhe A."/>
            <person name="Topel M."/>
        </authorList>
    </citation>
    <scope>NUCLEOTIDE SEQUENCE</scope>
    <source>
        <strain evidence="2">R05AC</strain>
    </source>
</reference>
<comment type="caution">
    <text evidence="2">The sequence shown here is derived from an EMBL/GenBank/DDBJ whole genome shotgun (WGS) entry which is preliminary data.</text>
</comment>
<proteinExistence type="predicted"/>
<feature type="compositionally biased region" description="Basic and acidic residues" evidence="1">
    <location>
        <begin position="116"/>
        <end position="134"/>
    </location>
</feature>
<evidence type="ECO:0000313" key="2">
    <source>
        <dbReference type="EMBL" id="KAK1747143.1"/>
    </source>
</evidence>
<dbReference type="Proteomes" id="UP001224775">
    <property type="component" value="Unassembled WGS sequence"/>
</dbReference>